<name>A0A517VEG7_9PLAN</name>
<evidence type="ECO:0000313" key="2">
    <source>
        <dbReference type="Proteomes" id="UP000316855"/>
    </source>
</evidence>
<dbReference type="OrthoDB" id="290571at2"/>
<dbReference type="EMBL" id="CP036343">
    <property type="protein sequence ID" value="QDT91401.1"/>
    <property type="molecule type" value="Genomic_DNA"/>
</dbReference>
<proteinExistence type="predicted"/>
<dbReference type="InterPro" id="IPR011990">
    <property type="entry name" value="TPR-like_helical_dom_sf"/>
</dbReference>
<accession>A0A517VEG7</accession>
<keyword evidence="2" id="KW-1185">Reference proteome</keyword>
<evidence type="ECO:0008006" key="3">
    <source>
        <dbReference type="Google" id="ProtNLM"/>
    </source>
</evidence>
<protein>
    <recommendedName>
        <fullName evidence="3">Tetratricopeptide repeat protein</fullName>
    </recommendedName>
</protein>
<dbReference type="AlphaFoldDB" id="A0A517VEG7"/>
<gene>
    <name evidence="1" type="ORF">Pan161_30580</name>
</gene>
<dbReference type="KEGG" id="gax:Pan161_30580"/>
<evidence type="ECO:0000313" key="1">
    <source>
        <dbReference type="EMBL" id="QDT91401.1"/>
    </source>
</evidence>
<sequence>MSESLPPTARSEDWDLLNPIVQQAHLLASEGKSQEARALFFSNDFTVSNWVRRLHLGQFLLETGNNLESIEQFSIVLDAAQQQENNQLRSVVCHNLAVAYRHLKFFDLASQFQQYSIAWGDLRSANHQTLEEKLDQLTDNSACDLTGRANDAILQEDYSLAEQLLNISLSREILYGDPDSQAADWGNLGIVQGLKGNHLRAVSCFRKAYQLHKQTNNIASMGQDLVHLGELFWIVGRFCRATRCLNRSLACFSRSHRSMLEQNTRTRLLEMQRLLKVKQHDPLLN</sequence>
<dbReference type="Gene3D" id="1.25.40.10">
    <property type="entry name" value="Tetratricopeptide repeat domain"/>
    <property type="match status" value="1"/>
</dbReference>
<reference evidence="1 2" key="1">
    <citation type="submission" date="2019-02" db="EMBL/GenBank/DDBJ databases">
        <title>Deep-cultivation of Planctomycetes and their phenomic and genomic characterization uncovers novel biology.</title>
        <authorList>
            <person name="Wiegand S."/>
            <person name="Jogler M."/>
            <person name="Boedeker C."/>
            <person name="Pinto D."/>
            <person name="Vollmers J."/>
            <person name="Rivas-Marin E."/>
            <person name="Kohn T."/>
            <person name="Peeters S.H."/>
            <person name="Heuer A."/>
            <person name="Rast P."/>
            <person name="Oberbeckmann S."/>
            <person name="Bunk B."/>
            <person name="Jeske O."/>
            <person name="Meyerdierks A."/>
            <person name="Storesund J.E."/>
            <person name="Kallscheuer N."/>
            <person name="Luecker S."/>
            <person name="Lage O.M."/>
            <person name="Pohl T."/>
            <person name="Merkel B.J."/>
            <person name="Hornburger P."/>
            <person name="Mueller R.-W."/>
            <person name="Bruemmer F."/>
            <person name="Labrenz M."/>
            <person name="Spormann A.M."/>
            <person name="Op den Camp H."/>
            <person name="Overmann J."/>
            <person name="Amann R."/>
            <person name="Jetten M.S.M."/>
            <person name="Mascher T."/>
            <person name="Medema M.H."/>
            <person name="Devos D.P."/>
            <person name="Kaster A.-K."/>
            <person name="Ovreas L."/>
            <person name="Rohde M."/>
            <person name="Galperin M.Y."/>
            <person name="Jogler C."/>
        </authorList>
    </citation>
    <scope>NUCLEOTIDE SEQUENCE [LARGE SCALE GENOMIC DNA]</scope>
    <source>
        <strain evidence="1 2">Pan161</strain>
    </source>
</reference>
<organism evidence="1 2">
    <name type="scientific">Gimesia algae</name>
    <dbReference type="NCBI Taxonomy" id="2527971"/>
    <lineage>
        <taxon>Bacteria</taxon>
        <taxon>Pseudomonadati</taxon>
        <taxon>Planctomycetota</taxon>
        <taxon>Planctomycetia</taxon>
        <taxon>Planctomycetales</taxon>
        <taxon>Planctomycetaceae</taxon>
        <taxon>Gimesia</taxon>
    </lineage>
</organism>
<dbReference type="SUPFAM" id="SSF48452">
    <property type="entry name" value="TPR-like"/>
    <property type="match status" value="1"/>
</dbReference>
<dbReference type="Proteomes" id="UP000316855">
    <property type="component" value="Chromosome"/>
</dbReference>
<dbReference type="RefSeq" id="WP_145228253.1">
    <property type="nucleotide sequence ID" value="NZ_CP036343.1"/>
</dbReference>